<dbReference type="STRING" id="1328759.A0A5C2RVD0"/>
<evidence type="ECO:0000313" key="3">
    <source>
        <dbReference type="EMBL" id="RPD54417.1"/>
    </source>
</evidence>
<dbReference type="PANTHER" id="PTHR10622:SF10">
    <property type="entry name" value="HET DOMAIN-CONTAINING PROTEIN"/>
    <property type="match status" value="1"/>
</dbReference>
<evidence type="ECO:0000259" key="1">
    <source>
        <dbReference type="Pfam" id="PF06985"/>
    </source>
</evidence>
<dbReference type="Pfam" id="PF26640">
    <property type="entry name" value="DUF8212"/>
    <property type="match status" value="1"/>
</dbReference>
<dbReference type="PANTHER" id="PTHR10622">
    <property type="entry name" value="HET DOMAIN-CONTAINING PROTEIN"/>
    <property type="match status" value="1"/>
</dbReference>
<accession>A0A5C2RVD0</accession>
<evidence type="ECO:0000259" key="2">
    <source>
        <dbReference type="Pfam" id="PF26640"/>
    </source>
</evidence>
<dbReference type="EMBL" id="ML122306">
    <property type="protein sequence ID" value="RPD54417.1"/>
    <property type="molecule type" value="Genomic_DNA"/>
</dbReference>
<protein>
    <submittedName>
        <fullName evidence="3">HET-domain-containing protein</fullName>
    </submittedName>
</protein>
<gene>
    <name evidence="3" type="ORF">L227DRAFT_595995</name>
</gene>
<dbReference type="Proteomes" id="UP000313359">
    <property type="component" value="Unassembled WGS sequence"/>
</dbReference>
<name>A0A5C2RVD0_9APHY</name>
<evidence type="ECO:0000313" key="4">
    <source>
        <dbReference type="Proteomes" id="UP000313359"/>
    </source>
</evidence>
<keyword evidence="4" id="KW-1185">Reference proteome</keyword>
<dbReference type="InterPro" id="IPR058525">
    <property type="entry name" value="DUF8212"/>
</dbReference>
<organism evidence="3 4">
    <name type="scientific">Lentinus tigrinus ALCF2SS1-6</name>
    <dbReference type="NCBI Taxonomy" id="1328759"/>
    <lineage>
        <taxon>Eukaryota</taxon>
        <taxon>Fungi</taxon>
        <taxon>Dikarya</taxon>
        <taxon>Basidiomycota</taxon>
        <taxon>Agaricomycotina</taxon>
        <taxon>Agaricomycetes</taxon>
        <taxon>Polyporales</taxon>
        <taxon>Polyporaceae</taxon>
        <taxon>Lentinus</taxon>
    </lineage>
</organism>
<dbReference type="OrthoDB" id="2746994at2759"/>
<dbReference type="AlphaFoldDB" id="A0A5C2RVD0"/>
<feature type="domain" description="DUF8212" evidence="2">
    <location>
        <begin position="235"/>
        <end position="343"/>
    </location>
</feature>
<dbReference type="Pfam" id="PF06985">
    <property type="entry name" value="HET"/>
    <property type="match status" value="1"/>
</dbReference>
<dbReference type="InterPro" id="IPR010730">
    <property type="entry name" value="HET"/>
</dbReference>
<proteinExistence type="predicted"/>
<sequence length="360" mass="41039">MHADATDVTTEYSYMRLLDTSTAELLWVNEPRHVSYAIVSHVWVHEGQGYKGKNNTIPAAVSEKIRRCCAVAREHGFERIWIDSCCIDRESSSELSEAINSMYNWYLHAKVCYVYLADVEYADDPAARGSQFRRSQWFCRGWTLQELIAPRVLVFLSKDWRILGTKTMLASVIEEVTGIDRAILTHERSLDTVSIAKRISWASRRRTTRVEDEAYSLMGVLGVNLPAIYGEGRLAFIRLQEEVIKQTSDQTLFAWGPTLRDNVELDDDFPEEPAYFWEQPEEAVWEELYMRNLFALSPRDFASAGRVTSLSRHTFCEQLQLACPLPDYTVTGHGVRTTVPILSAKSKHSGDPIELAILSC</sequence>
<reference evidence="3" key="1">
    <citation type="journal article" date="2018" name="Genome Biol. Evol.">
        <title>Genomics and development of Lentinus tigrinus, a white-rot wood-decaying mushroom with dimorphic fruiting bodies.</title>
        <authorList>
            <person name="Wu B."/>
            <person name="Xu Z."/>
            <person name="Knudson A."/>
            <person name="Carlson A."/>
            <person name="Chen N."/>
            <person name="Kovaka S."/>
            <person name="LaButti K."/>
            <person name="Lipzen A."/>
            <person name="Pennachio C."/>
            <person name="Riley R."/>
            <person name="Schakwitz W."/>
            <person name="Umezawa K."/>
            <person name="Ohm R.A."/>
            <person name="Grigoriev I.V."/>
            <person name="Nagy L.G."/>
            <person name="Gibbons J."/>
            <person name="Hibbett D."/>
        </authorList>
    </citation>
    <scope>NUCLEOTIDE SEQUENCE [LARGE SCALE GENOMIC DNA]</scope>
    <source>
        <strain evidence="3">ALCF2SS1-6</strain>
    </source>
</reference>
<feature type="domain" description="Heterokaryon incompatibility" evidence="1">
    <location>
        <begin position="36"/>
        <end position="120"/>
    </location>
</feature>